<dbReference type="InterPro" id="IPR027417">
    <property type="entry name" value="P-loop_NTPase"/>
</dbReference>
<evidence type="ECO:0000256" key="4">
    <source>
        <dbReference type="ARBA" id="ARBA00022741"/>
    </source>
</evidence>
<dbReference type="PANTHER" id="PTHR30473">
    <property type="entry name" value="PROTEIN PHOH"/>
    <property type="match status" value="1"/>
</dbReference>
<dbReference type="InterPro" id="IPR051451">
    <property type="entry name" value="PhoH2-like"/>
</dbReference>
<feature type="domain" description="PhoH-like protein" evidence="8">
    <location>
        <begin position="124"/>
        <end position="326"/>
    </location>
</feature>
<sequence length="357" mass="38958">MTDLDAVPGRPPEVRERRLAIPDHLSPFQVLGENDQALAALEDVVPDTDVHVRGHQVTLRGTEDALRRSEHIMRSLIELAAKGQAVTAEAVQRAAALYGDERRDGARIEQVLAQAVLSARGRTIRPKTLGQKTYIDAIDENTITFGIGPAGTGKTYLAVAMAVQQLLSKRINRIILTRPAVEAGERLGFLPGTLNEKIDPYLRPLYDALHDMLDPESIPRLMGAGTIEVAPLAYMRGRTLNDAFIILDEAQNTTPEQMKMFLTRLGFNSTMVVTGDVTQVDLPGGQRSGLRVVEQVLSGVDDIAFCRLSARDVVRHRLVSDIVEAYGRWEVGPGGNRESRRHGGPKNPTSPRGAAAS</sequence>
<protein>
    <recommendedName>
        <fullName evidence="6">PhoH-like protein</fullName>
    </recommendedName>
</protein>
<dbReference type="Proteomes" id="UP001589793">
    <property type="component" value="Unassembled WGS sequence"/>
</dbReference>
<comment type="caution">
    <text evidence="9">The sequence shown here is derived from an EMBL/GenBank/DDBJ whole genome shotgun (WGS) entry which is preliminary data.</text>
</comment>
<evidence type="ECO:0000259" key="8">
    <source>
        <dbReference type="Pfam" id="PF02562"/>
    </source>
</evidence>
<comment type="similarity">
    <text evidence="2">Belongs to the PhoH family.</text>
</comment>
<proteinExistence type="inferred from homology"/>
<organism evidence="9 10">
    <name type="scientific">Brachybacterium hainanense</name>
    <dbReference type="NCBI Taxonomy" id="1541174"/>
    <lineage>
        <taxon>Bacteria</taxon>
        <taxon>Bacillati</taxon>
        <taxon>Actinomycetota</taxon>
        <taxon>Actinomycetes</taxon>
        <taxon>Micrococcales</taxon>
        <taxon>Dermabacteraceae</taxon>
        <taxon>Brachybacterium</taxon>
    </lineage>
</organism>
<dbReference type="Gene3D" id="3.40.50.300">
    <property type="entry name" value="P-loop containing nucleotide triphosphate hydrolases"/>
    <property type="match status" value="1"/>
</dbReference>
<dbReference type="InterPro" id="IPR003714">
    <property type="entry name" value="PhoH"/>
</dbReference>
<evidence type="ECO:0000256" key="3">
    <source>
        <dbReference type="ARBA" id="ARBA00022490"/>
    </source>
</evidence>
<evidence type="ECO:0000313" key="9">
    <source>
        <dbReference type="EMBL" id="MFC0674202.1"/>
    </source>
</evidence>
<evidence type="ECO:0000256" key="2">
    <source>
        <dbReference type="ARBA" id="ARBA00010393"/>
    </source>
</evidence>
<evidence type="ECO:0000256" key="1">
    <source>
        <dbReference type="ARBA" id="ARBA00004496"/>
    </source>
</evidence>
<keyword evidence="3" id="KW-0963">Cytoplasm</keyword>
<dbReference type="SUPFAM" id="SSF52540">
    <property type="entry name" value="P-loop containing nucleoside triphosphate hydrolases"/>
    <property type="match status" value="1"/>
</dbReference>
<evidence type="ECO:0000256" key="7">
    <source>
        <dbReference type="SAM" id="MobiDB-lite"/>
    </source>
</evidence>
<evidence type="ECO:0000256" key="6">
    <source>
        <dbReference type="ARBA" id="ARBA00039970"/>
    </source>
</evidence>
<accession>A0ABV6RCU0</accession>
<keyword evidence="4" id="KW-0547">Nucleotide-binding</keyword>
<dbReference type="Pfam" id="PF02562">
    <property type="entry name" value="PhoH"/>
    <property type="match status" value="1"/>
</dbReference>
<keyword evidence="5" id="KW-0067">ATP-binding</keyword>
<evidence type="ECO:0000313" key="10">
    <source>
        <dbReference type="Proteomes" id="UP001589793"/>
    </source>
</evidence>
<name>A0ABV6RCU0_9MICO</name>
<dbReference type="RefSeq" id="WP_376980139.1">
    <property type="nucleotide sequence ID" value="NZ_JBHLSV010000010.1"/>
</dbReference>
<feature type="region of interest" description="Disordered" evidence="7">
    <location>
        <begin position="330"/>
        <end position="357"/>
    </location>
</feature>
<gene>
    <name evidence="9" type="ORF">ACFFF6_09560</name>
</gene>
<evidence type="ECO:0000256" key="5">
    <source>
        <dbReference type="ARBA" id="ARBA00022840"/>
    </source>
</evidence>
<dbReference type="EMBL" id="JBHLSV010000010">
    <property type="protein sequence ID" value="MFC0674202.1"/>
    <property type="molecule type" value="Genomic_DNA"/>
</dbReference>
<keyword evidence="10" id="KW-1185">Reference proteome</keyword>
<reference evidence="9 10" key="1">
    <citation type="submission" date="2024-09" db="EMBL/GenBank/DDBJ databases">
        <authorList>
            <person name="Sun Q."/>
            <person name="Mori K."/>
        </authorList>
    </citation>
    <scope>NUCLEOTIDE SEQUENCE [LARGE SCALE GENOMIC DNA]</scope>
    <source>
        <strain evidence="9 10">CICC 10874</strain>
    </source>
</reference>
<comment type="subcellular location">
    <subcellularLocation>
        <location evidence="1">Cytoplasm</location>
    </subcellularLocation>
</comment>
<dbReference type="PANTHER" id="PTHR30473:SF1">
    <property type="entry name" value="PHOH-LIKE PROTEIN"/>
    <property type="match status" value="1"/>
</dbReference>